<dbReference type="InterPro" id="IPR005734">
    <property type="entry name" value="TopoVI_B"/>
</dbReference>
<dbReference type="InterPro" id="IPR040494">
    <property type="entry name" value="Top6b_C"/>
</dbReference>
<comment type="catalytic activity">
    <reaction evidence="7">
        <text>ATP-dependent breakage, passage and rejoining of double-stranded DNA.</text>
        <dbReference type="EC" id="5.6.2.2"/>
    </reaction>
</comment>
<evidence type="ECO:0000256" key="4">
    <source>
        <dbReference type="ARBA" id="ARBA00023125"/>
    </source>
</evidence>
<dbReference type="PANTHER" id="PTHR48444:SF1">
    <property type="entry name" value="DNA TOPOISOMERASE 6 SUBUNIT B"/>
    <property type="match status" value="1"/>
</dbReference>
<evidence type="ECO:0000256" key="5">
    <source>
        <dbReference type="ARBA" id="ARBA00023235"/>
    </source>
</evidence>
<dbReference type="Gene3D" id="6.10.20.80">
    <property type="match status" value="1"/>
</dbReference>
<dbReference type="EC" id="5.6.2.2" evidence="7"/>
<comment type="function">
    <text evidence="7">Relaxes both positive and negative superturns and exhibits a strong decatenase activity.</text>
</comment>
<keyword evidence="4 7" id="KW-0238">DNA-binding</keyword>
<dbReference type="InterPro" id="IPR036890">
    <property type="entry name" value="HATPase_C_sf"/>
</dbReference>
<keyword evidence="1 7" id="KW-0547">Nucleotide-binding</keyword>
<dbReference type="EMBL" id="DUIH01000011">
    <property type="protein sequence ID" value="HIH69655.1"/>
    <property type="molecule type" value="Genomic_DNA"/>
</dbReference>
<dbReference type="Gene3D" id="3.30.565.10">
    <property type="entry name" value="Histidine kinase-like ATPase, C-terminal domain"/>
    <property type="match status" value="1"/>
</dbReference>
<dbReference type="FunFam" id="3.30.565.10:FF:000062">
    <property type="entry name" value="Type 2 DNA topoisomerase 6 subunit B"/>
    <property type="match status" value="1"/>
</dbReference>
<organism evidence="9 10">
    <name type="scientific">Methermicoccus shengliensis</name>
    <dbReference type="NCBI Taxonomy" id="660064"/>
    <lineage>
        <taxon>Archaea</taxon>
        <taxon>Methanobacteriati</taxon>
        <taxon>Methanobacteriota</taxon>
        <taxon>Stenosarchaea group</taxon>
        <taxon>Methanomicrobia</taxon>
        <taxon>Methanosarcinales</taxon>
        <taxon>Methermicoccaceae</taxon>
        <taxon>Methermicoccus</taxon>
    </lineage>
</organism>
<comment type="subunit">
    <text evidence="6 7">Homodimer. Heterotetramer of two Top6A and two Top6B chains.</text>
</comment>
<dbReference type="CDD" id="cd00823">
    <property type="entry name" value="TopoIIB_Trans"/>
    <property type="match status" value="1"/>
</dbReference>
<dbReference type="Gene3D" id="1.10.8.50">
    <property type="match status" value="1"/>
</dbReference>
<dbReference type="Proteomes" id="UP000600363">
    <property type="component" value="Unassembled WGS sequence"/>
</dbReference>
<dbReference type="RefSeq" id="WP_042687492.1">
    <property type="nucleotide sequence ID" value="NZ_DUIH01000011.1"/>
</dbReference>
<feature type="domain" description="Histidine kinase/HSP90-like ATPase" evidence="8">
    <location>
        <begin position="33"/>
        <end position="184"/>
    </location>
</feature>
<feature type="binding site" evidence="7">
    <location>
        <position position="437"/>
    </location>
    <ligand>
        <name>ATP</name>
        <dbReference type="ChEBI" id="CHEBI:30616"/>
    </ligand>
</feature>
<dbReference type="Gene3D" id="2.60.40.2960">
    <property type="match status" value="1"/>
</dbReference>
<comment type="caution">
    <text evidence="9">The sequence shown here is derived from an EMBL/GenBank/DDBJ whole genome shotgun (WGS) entry which is preliminary data.</text>
</comment>
<protein>
    <recommendedName>
        <fullName evidence="7">Type 2 DNA topoisomerase 6 subunit B</fullName>
        <ecNumber evidence="7">5.6.2.2</ecNumber>
    </recommendedName>
    <alternativeName>
        <fullName evidence="7">Type II DNA topoisomerase VI subunit B</fullName>
        <shortName evidence="7">TopoVI-B</shortName>
    </alternativeName>
</protein>
<keyword evidence="2 7" id="KW-0067">ATP-binding</keyword>
<evidence type="ECO:0000256" key="1">
    <source>
        <dbReference type="ARBA" id="ARBA00022741"/>
    </source>
</evidence>
<evidence type="ECO:0000259" key="8">
    <source>
        <dbReference type="SMART" id="SM00387"/>
    </source>
</evidence>
<dbReference type="Pfam" id="PF02518">
    <property type="entry name" value="HATPase_c"/>
    <property type="match status" value="1"/>
</dbReference>
<reference evidence="9" key="1">
    <citation type="journal article" date="2020" name="bioRxiv">
        <title>A rank-normalized archaeal taxonomy based on genome phylogeny resolves widespread incomplete and uneven classifications.</title>
        <authorList>
            <person name="Rinke C."/>
            <person name="Chuvochina M."/>
            <person name="Mussig A.J."/>
            <person name="Chaumeil P.-A."/>
            <person name="Waite D.W."/>
            <person name="Whitman W.B."/>
            <person name="Parks D.H."/>
            <person name="Hugenholtz P."/>
        </authorList>
    </citation>
    <scope>NUCLEOTIDE SEQUENCE</scope>
    <source>
        <strain evidence="9">UBA12518</strain>
    </source>
</reference>
<feature type="binding site" evidence="7">
    <location>
        <position position="48"/>
    </location>
    <ligand>
        <name>ATP</name>
        <dbReference type="ChEBI" id="CHEBI:30616"/>
    </ligand>
</feature>
<dbReference type="PIRSF" id="PIRSF006553">
    <property type="entry name" value="TopoVI_B"/>
    <property type="match status" value="1"/>
</dbReference>
<feature type="binding site" evidence="7">
    <location>
        <begin position="111"/>
        <end position="118"/>
    </location>
    <ligand>
        <name>ATP</name>
        <dbReference type="ChEBI" id="CHEBI:30616"/>
    </ligand>
</feature>
<dbReference type="Pfam" id="PF18000">
    <property type="entry name" value="Top6b_C"/>
    <property type="match status" value="1"/>
</dbReference>
<dbReference type="SUPFAM" id="SSF54211">
    <property type="entry name" value="Ribosomal protein S5 domain 2-like"/>
    <property type="match status" value="1"/>
</dbReference>
<accession>A0A832RT17</accession>
<evidence type="ECO:0000313" key="9">
    <source>
        <dbReference type="EMBL" id="HIH69655.1"/>
    </source>
</evidence>
<dbReference type="Pfam" id="PF09239">
    <property type="entry name" value="Topo-VIb_trans"/>
    <property type="match status" value="1"/>
</dbReference>
<dbReference type="InterPro" id="IPR010979">
    <property type="entry name" value="Ribosomal_uS13-like_H2TH"/>
</dbReference>
<dbReference type="InterPro" id="IPR020568">
    <property type="entry name" value="Ribosomal_Su5_D2-typ_SF"/>
</dbReference>
<dbReference type="GO" id="GO:0005524">
    <property type="term" value="F:ATP binding"/>
    <property type="evidence" value="ECO:0007669"/>
    <property type="project" value="UniProtKB-UniRule"/>
</dbReference>
<dbReference type="Gene3D" id="3.30.230.10">
    <property type="match status" value="1"/>
</dbReference>
<gene>
    <name evidence="7" type="primary">top6B</name>
    <name evidence="9" type="ORF">HA299_03420</name>
</gene>
<dbReference type="InterPro" id="IPR014721">
    <property type="entry name" value="Ribsml_uS5_D2-typ_fold_subgr"/>
</dbReference>
<dbReference type="GO" id="GO:0003918">
    <property type="term" value="F:DNA topoisomerase type II (double strand cut, ATP-hydrolyzing) activity"/>
    <property type="evidence" value="ECO:0007669"/>
    <property type="project" value="UniProtKB-UniRule"/>
</dbReference>
<feature type="binding site" evidence="7">
    <location>
        <begin position="101"/>
        <end position="102"/>
    </location>
    <ligand>
        <name>ATP</name>
        <dbReference type="ChEBI" id="CHEBI:30616"/>
    </ligand>
</feature>
<sequence>MDARIAEELAKKQRSISIAEFFEKNRHILGFDSAPKALLNTVKEAVDNALDACEDAGVLPNILVEISQRGEGIYRVVVEDNGPGIVKEQIPRIFGKLLYGSRFHALRQSRGQQGIGISGAVLHAQLSTGTPTRIISKPGLRSPAHLYELLINTSTNEPEVVRDEVVDWDRPRGTRVELELSGSYVRARRQSVYEYLRSTAIVNPHARIVLREPDGNEVVFERATDVMPKPPSEIKIHPHGIELGTLLKLVRQSEHPTLEAFLIDTFSSVGRLTAKNICELAGIEGTRAPKGLEKEEIKKLYAAMHSPSLKVKAPPTECLSPITEPLIREGIRKEYEVDFIATSSRPPSAYRGFPFLVEVAVAYGGTLSSDDRATILRFANRVPLLYQQGGCALTRAIEDINWRQYSLSQSAGSVPSGPVLILVHVASVNVPFTSESKEAVAEVPEIVYEVKQALKDAGRKLRAYLSRREVLAKRRQKEVIIKKLLPLMSRKVSEILSRPEPSLEPVIAKVMGKVHIDRLVEPTLGGYKVVMPIVNHSELKQSFVLREVAAYKVEDATPAPKSTSVDGVYEHRWKLTLRAGERRELTYVVRDGDPNHSERFVEGLDGEMVIGARALEGEQ</sequence>
<dbReference type="SUPFAM" id="SSF55874">
    <property type="entry name" value="ATPase domain of HSP90 chaperone/DNA topoisomerase II/histidine kinase"/>
    <property type="match status" value="1"/>
</dbReference>
<dbReference type="InterPro" id="IPR015320">
    <property type="entry name" value="TopoVI_B_transducer"/>
</dbReference>
<comment type="similarity">
    <text evidence="7">Belongs to the TOP6B family.</text>
</comment>
<evidence type="ECO:0000256" key="2">
    <source>
        <dbReference type="ARBA" id="ARBA00022840"/>
    </source>
</evidence>
<dbReference type="PANTHER" id="PTHR48444">
    <property type="entry name" value="DNA TOPOISOMERASE 6 SUBUNIT B"/>
    <property type="match status" value="1"/>
</dbReference>
<dbReference type="NCBIfam" id="NF003218">
    <property type="entry name" value="PRK04184.1"/>
    <property type="match status" value="1"/>
</dbReference>
<dbReference type="HAMAP" id="MF_00322">
    <property type="entry name" value="Top6B"/>
    <property type="match status" value="1"/>
</dbReference>
<evidence type="ECO:0000256" key="6">
    <source>
        <dbReference type="ARBA" id="ARBA00063696"/>
    </source>
</evidence>
<evidence type="ECO:0000313" key="10">
    <source>
        <dbReference type="Proteomes" id="UP000600363"/>
    </source>
</evidence>
<keyword evidence="3 7" id="KW-0799">Topoisomerase</keyword>
<dbReference type="GO" id="GO:0006265">
    <property type="term" value="P:DNA topological change"/>
    <property type="evidence" value="ECO:0007669"/>
    <property type="project" value="UniProtKB-UniRule"/>
</dbReference>
<feature type="binding site" evidence="7">
    <location>
        <position position="80"/>
    </location>
    <ligand>
        <name>ATP</name>
        <dbReference type="ChEBI" id="CHEBI:30616"/>
    </ligand>
</feature>
<dbReference type="AlphaFoldDB" id="A0A832RT17"/>
<dbReference type="GO" id="GO:0006260">
    <property type="term" value="P:DNA replication"/>
    <property type="evidence" value="ECO:0007669"/>
    <property type="project" value="UniProtKB-UniRule"/>
</dbReference>
<evidence type="ECO:0000256" key="7">
    <source>
        <dbReference type="HAMAP-Rule" id="MF_00322"/>
    </source>
</evidence>
<dbReference type="GO" id="GO:0003677">
    <property type="term" value="F:DNA binding"/>
    <property type="evidence" value="ECO:0007669"/>
    <property type="project" value="UniProtKB-UniRule"/>
</dbReference>
<evidence type="ECO:0000256" key="3">
    <source>
        <dbReference type="ARBA" id="ARBA00023029"/>
    </source>
</evidence>
<dbReference type="SUPFAM" id="SSF46946">
    <property type="entry name" value="S13-like H2TH domain"/>
    <property type="match status" value="1"/>
</dbReference>
<keyword evidence="5 7" id="KW-0413">Isomerase</keyword>
<dbReference type="NCBIfam" id="TIGR01052">
    <property type="entry name" value="top6b"/>
    <property type="match status" value="1"/>
</dbReference>
<dbReference type="InterPro" id="IPR003594">
    <property type="entry name" value="HATPase_dom"/>
</dbReference>
<proteinExistence type="inferred from homology"/>
<name>A0A832RT17_9EURY</name>
<dbReference type="SMART" id="SM00387">
    <property type="entry name" value="HATPase_c"/>
    <property type="match status" value="1"/>
</dbReference>